<accession>A0AAJ1MJQ6</accession>
<dbReference type="Pfam" id="PF13683">
    <property type="entry name" value="rve_3"/>
    <property type="match status" value="1"/>
</dbReference>
<proteinExistence type="predicted"/>
<protein>
    <submittedName>
        <fullName evidence="2">Integrase core domain-containing protein</fullName>
    </submittedName>
</protein>
<evidence type="ECO:0000313" key="3">
    <source>
        <dbReference type="Proteomes" id="UP001221217"/>
    </source>
</evidence>
<dbReference type="PROSITE" id="PS50994">
    <property type="entry name" value="INTEGRASE"/>
    <property type="match status" value="1"/>
</dbReference>
<comment type="caution">
    <text evidence="2">The sequence shown here is derived from an EMBL/GenBank/DDBJ whole genome shotgun (WGS) entry which is preliminary data.</text>
</comment>
<dbReference type="GO" id="GO:0003676">
    <property type="term" value="F:nucleic acid binding"/>
    <property type="evidence" value="ECO:0007669"/>
    <property type="project" value="InterPro"/>
</dbReference>
<organism evidence="2 3">
    <name type="scientific">Candidatus Thalassospirochaeta sargassi</name>
    <dbReference type="NCBI Taxonomy" id="3119039"/>
    <lineage>
        <taxon>Bacteria</taxon>
        <taxon>Pseudomonadati</taxon>
        <taxon>Spirochaetota</taxon>
        <taxon>Spirochaetia</taxon>
        <taxon>Spirochaetales</taxon>
        <taxon>Spirochaetaceae</taxon>
        <taxon>Candidatus Thalassospirochaeta</taxon>
    </lineage>
</organism>
<reference evidence="2 3" key="1">
    <citation type="submission" date="2022-12" db="EMBL/GenBank/DDBJ databases">
        <title>Metagenome assembled genome from gulf of manar.</title>
        <authorList>
            <person name="Kohli P."/>
            <person name="Pk S."/>
            <person name="Venkata Ramana C."/>
            <person name="Sasikala C."/>
        </authorList>
    </citation>
    <scope>NUCLEOTIDE SEQUENCE [LARGE SCALE GENOMIC DNA]</scope>
    <source>
        <strain evidence="2">JB008</strain>
    </source>
</reference>
<dbReference type="EMBL" id="JAQQAL010000011">
    <property type="protein sequence ID" value="MDC7226036.1"/>
    <property type="molecule type" value="Genomic_DNA"/>
</dbReference>
<dbReference type="SUPFAM" id="SSF53098">
    <property type="entry name" value="Ribonuclease H-like"/>
    <property type="match status" value="1"/>
</dbReference>
<dbReference type="InterPro" id="IPR036397">
    <property type="entry name" value="RNaseH_sf"/>
</dbReference>
<evidence type="ECO:0000259" key="1">
    <source>
        <dbReference type="PROSITE" id="PS50994"/>
    </source>
</evidence>
<dbReference type="InterPro" id="IPR012337">
    <property type="entry name" value="RNaseH-like_sf"/>
</dbReference>
<dbReference type="AlphaFoldDB" id="A0AAJ1MJQ6"/>
<sequence>MNAFVERLNGSIRREALDHFFLFSEKQVRKIIKSYVVYYNHQRPHQGLGQIPAGRIVSSAGKIKKEKILGGLHHNYYRSSA</sequence>
<dbReference type="Gene3D" id="3.30.420.10">
    <property type="entry name" value="Ribonuclease H-like superfamily/Ribonuclease H"/>
    <property type="match status" value="1"/>
</dbReference>
<dbReference type="GO" id="GO:0015074">
    <property type="term" value="P:DNA integration"/>
    <property type="evidence" value="ECO:0007669"/>
    <property type="project" value="InterPro"/>
</dbReference>
<evidence type="ECO:0000313" key="2">
    <source>
        <dbReference type="EMBL" id="MDC7226036.1"/>
    </source>
</evidence>
<dbReference type="Proteomes" id="UP001221217">
    <property type="component" value="Unassembled WGS sequence"/>
</dbReference>
<name>A0AAJ1MJQ6_9SPIO</name>
<dbReference type="InterPro" id="IPR001584">
    <property type="entry name" value="Integrase_cat-core"/>
</dbReference>
<gene>
    <name evidence="2" type="ORF">PQJ61_04645</name>
</gene>
<feature type="domain" description="Integrase catalytic" evidence="1">
    <location>
        <begin position="1"/>
        <end position="60"/>
    </location>
</feature>